<proteinExistence type="predicted"/>
<dbReference type="Pfam" id="PF04250">
    <property type="entry name" value="DUF429"/>
    <property type="match status" value="1"/>
</dbReference>
<name>A0A840R563_9GAMM</name>
<dbReference type="AlphaFoldDB" id="A0A840R563"/>
<evidence type="ECO:0000313" key="2">
    <source>
        <dbReference type="EMBL" id="MBB5188325.1"/>
    </source>
</evidence>
<accession>A0A840R563</accession>
<dbReference type="Proteomes" id="UP000536640">
    <property type="component" value="Unassembled WGS sequence"/>
</dbReference>
<dbReference type="RefSeq" id="WP_221301693.1">
    <property type="nucleotide sequence ID" value="NZ_JACHHW010000006.1"/>
</dbReference>
<dbReference type="EMBL" id="JACHHW010000006">
    <property type="protein sequence ID" value="MBB5188325.1"/>
    <property type="molecule type" value="Genomic_DNA"/>
</dbReference>
<feature type="region of interest" description="Disordered" evidence="1">
    <location>
        <begin position="256"/>
        <end position="283"/>
    </location>
</feature>
<protein>
    <submittedName>
        <fullName evidence="2">Putative RNase H-like nuclease</fullName>
    </submittedName>
</protein>
<gene>
    <name evidence="2" type="ORF">HNQ57_002604</name>
</gene>
<dbReference type="InterPro" id="IPR007362">
    <property type="entry name" value="DUF429"/>
</dbReference>
<keyword evidence="3" id="KW-1185">Reference proteome</keyword>
<feature type="compositionally biased region" description="Basic residues" evidence="1">
    <location>
        <begin position="259"/>
        <end position="272"/>
    </location>
</feature>
<evidence type="ECO:0000256" key="1">
    <source>
        <dbReference type="SAM" id="MobiDB-lite"/>
    </source>
</evidence>
<organism evidence="2 3">
    <name type="scientific">Zhongshania antarctica</name>
    <dbReference type="NCBI Taxonomy" id="641702"/>
    <lineage>
        <taxon>Bacteria</taxon>
        <taxon>Pseudomonadati</taxon>
        <taxon>Pseudomonadota</taxon>
        <taxon>Gammaproteobacteria</taxon>
        <taxon>Cellvibrionales</taxon>
        <taxon>Spongiibacteraceae</taxon>
        <taxon>Zhongshania</taxon>
    </lineage>
</organism>
<comment type="caution">
    <text evidence="2">The sequence shown here is derived from an EMBL/GenBank/DDBJ whole genome shotgun (WGS) entry which is preliminary data.</text>
</comment>
<sequence>MNNVYTEILLAGIDLAWQTTKNPSAVALGKLAGDTLAVTRLEPALYGIENIRSVLAERSLHGIAVDAPLIINNLTGQRPCEKLLSANYHSRFAGCHPSNQTLYPNALSVQLANQLSEMGFQHLGSTDTPWQIECYPHPSIVEMFGLPERHKYKKGTVAERRFGQIQLAMMIKSLATSSVLKLSLPDDFLKLLDENYIADLSGKSLKSNEDGLDALICLYIAGLYQRQAGAAVYGDTIDGYIWVSTVQVASVSPVPAHPLKPRPKPIKQKQTARPKTGITEDFRNGTTQTTTIGYINKNQQRVLGTRGKPGTDHCAKAYKLECLSSNCCQRYGTNGTEIYIRKCPECQGGRPGIPY</sequence>
<reference evidence="2 3" key="1">
    <citation type="submission" date="2020-08" db="EMBL/GenBank/DDBJ databases">
        <title>Genomic Encyclopedia of Type Strains, Phase IV (KMG-IV): sequencing the most valuable type-strain genomes for metagenomic binning, comparative biology and taxonomic classification.</title>
        <authorList>
            <person name="Goeker M."/>
        </authorList>
    </citation>
    <scope>NUCLEOTIDE SEQUENCE [LARGE SCALE GENOMIC DNA]</scope>
    <source>
        <strain evidence="2 3">DSM 25701</strain>
    </source>
</reference>
<evidence type="ECO:0000313" key="3">
    <source>
        <dbReference type="Proteomes" id="UP000536640"/>
    </source>
</evidence>